<dbReference type="RefSeq" id="WP_068139910.1">
    <property type="nucleotide sequence ID" value="NZ_CP042914.1"/>
</dbReference>
<keyword evidence="6 7" id="KW-0472">Membrane</keyword>
<evidence type="ECO:0000256" key="1">
    <source>
        <dbReference type="ARBA" id="ARBA00004651"/>
    </source>
</evidence>
<dbReference type="PANTHER" id="PTHR43738">
    <property type="entry name" value="ABC TRANSPORTER, MEMBRANE PROTEIN"/>
    <property type="match status" value="1"/>
</dbReference>
<proteinExistence type="predicted"/>
<evidence type="ECO:0000313" key="9">
    <source>
        <dbReference type="EMBL" id="QEG40577.1"/>
    </source>
</evidence>
<reference evidence="9 10" key="1">
    <citation type="submission" date="2019-08" db="EMBL/GenBank/DDBJ databases">
        <title>Deep-cultivation of Planctomycetes and their phenomic and genomic characterization uncovers novel biology.</title>
        <authorList>
            <person name="Wiegand S."/>
            <person name="Jogler M."/>
            <person name="Boedeker C."/>
            <person name="Pinto D."/>
            <person name="Vollmers J."/>
            <person name="Rivas-Marin E."/>
            <person name="Kohn T."/>
            <person name="Peeters S.H."/>
            <person name="Heuer A."/>
            <person name="Rast P."/>
            <person name="Oberbeckmann S."/>
            <person name="Bunk B."/>
            <person name="Jeske O."/>
            <person name="Meyerdierks A."/>
            <person name="Storesund J.E."/>
            <person name="Kallscheuer N."/>
            <person name="Luecker S."/>
            <person name="Lage O.M."/>
            <person name="Pohl T."/>
            <person name="Merkel B.J."/>
            <person name="Hornburger P."/>
            <person name="Mueller R.-W."/>
            <person name="Bruemmer F."/>
            <person name="Labrenz M."/>
            <person name="Spormann A.M."/>
            <person name="Op den Camp H."/>
            <person name="Overmann J."/>
            <person name="Amann R."/>
            <person name="Jetten M.S.M."/>
            <person name="Mascher T."/>
            <person name="Medema M.H."/>
            <person name="Devos D.P."/>
            <person name="Kaster A.-K."/>
            <person name="Ovreas L."/>
            <person name="Rohde M."/>
            <person name="Galperin M.Y."/>
            <person name="Jogler C."/>
        </authorList>
    </citation>
    <scope>NUCLEOTIDE SEQUENCE [LARGE SCALE GENOMIC DNA]</scope>
    <source>
        <strain evidence="9 10">UC8</strain>
    </source>
</reference>
<dbReference type="Pfam" id="PF02687">
    <property type="entry name" value="FtsX"/>
    <property type="match status" value="1"/>
</dbReference>
<evidence type="ECO:0000256" key="6">
    <source>
        <dbReference type="ARBA" id="ARBA00023136"/>
    </source>
</evidence>
<evidence type="ECO:0000313" key="10">
    <source>
        <dbReference type="Proteomes" id="UP000325286"/>
    </source>
</evidence>
<keyword evidence="3" id="KW-1003">Cell membrane</keyword>
<gene>
    <name evidence="9" type="ORF">UC8_25920</name>
</gene>
<protein>
    <submittedName>
        <fullName evidence="9">FtsX-like permease family protein</fullName>
    </submittedName>
</protein>
<dbReference type="InterPro" id="IPR051125">
    <property type="entry name" value="ABC-4/HrtB_transporter"/>
</dbReference>
<evidence type="ECO:0000256" key="5">
    <source>
        <dbReference type="ARBA" id="ARBA00022989"/>
    </source>
</evidence>
<evidence type="ECO:0000256" key="2">
    <source>
        <dbReference type="ARBA" id="ARBA00022448"/>
    </source>
</evidence>
<dbReference type="KEGG" id="rul:UC8_25920"/>
<name>A0A5B9QN97_9BACT</name>
<comment type="subcellular location">
    <subcellularLocation>
        <location evidence="1">Cell membrane</location>
        <topology evidence="1">Multi-pass membrane protein</topology>
    </subcellularLocation>
</comment>
<keyword evidence="5 7" id="KW-1133">Transmembrane helix</keyword>
<feature type="transmembrane region" description="Helical" evidence="7">
    <location>
        <begin position="266"/>
        <end position="287"/>
    </location>
</feature>
<evidence type="ECO:0000256" key="7">
    <source>
        <dbReference type="SAM" id="Phobius"/>
    </source>
</evidence>
<feature type="domain" description="ABC3 transporter permease C-terminal" evidence="8">
    <location>
        <begin position="271"/>
        <end position="383"/>
    </location>
</feature>
<evidence type="ECO:0000256" key="3">
    <source>
        <dbReference type="ARBA" id="ARBA00022475"/>
    </source>
</evidence>
<dbReference type="AlphaFoldDB" id="A0A5B9QN97"/>
<accession>A0A5B9QN97</accession>
<keyword evidence="10" id="KW-1185">Reference proteome</keyword>
<dbReference type="EMBL" id="CP042914">
    <property type="protein sequence ID" value="QEG40577.1"/>
    <property type="molecule type" value="Genomic_DNA"/>
</dbReference>
<dbReference type="OrthoDB" id="180999at2"/>
<dbReference type="InterPro" id="IPR003838">
    <property type="entry name" value="ABC3_permease_C"/>
</dbReference>
<feature type="transmembrane region" description="Helical" evidence="7">
    <location>
        <begin position="320"/>
        <end position="344"/>
    </location>
</feature>
<dbReference type="PIRSF" id="PIRSF031773">
    <property type="entry name" value="DevC"/>
    <property type="match status" value="1"/>
</dbReference>
<dbReference type="GO" id="GO:0005886">
    <property type="term" value="C:plasma membrane"/>
    <property type="evidence" value="ECO:0007669"/>
    <property type="project" value="UniProtKB-SubCell"/>
</dbReference>
<dbReference type="Proteomes" id="UP000325286">
    <property type="component" value="Chromosome"/>
</dbReference>
<keyword evidence="4 7" id="KW-0812">Transmembrane</keyword>
<keyword evidence="2" id="KW-0813">Transport</keyword>
<dbReference type="InterPro" id="IPR005891">
    <property type="entry name" value="DevC"/>
</dbReference>
<sequence>MRTPLAWKNLTADWRRLLLGAAGVGFAVVLMFMQNGFRNALLDSPVQMVRMLNTDLVAISAARYSLPSEQYFSLDLLQQAATDPDVVHVAPLYIERERAQIRVVGEKRRPIRVIAVPLEPGLFLDEEINAQLDRLQGPETALLDRSTRQIYEFAINHPTELYQQPIELLDRNLDITGTIKIGTDFANDGSLLMSQDNFARYFAFRGRGAPLQQVDLGLIRLRRGADPHAVAARLQDYRPGIWQVMTREQIVQREIDFWGKQTPIGMIFFVGSLMGFAVGVIICYQILFTSIHDAMPEFATLKAMGYPNRFFLGLVVRQSLYLSLIGFVPALLVSWALFQLLQWAVGLPMLLDASRIGMVLILTILMCLVSGLLALRKLYNADPASLF</sequence>
<feature type="transmembrane region" description="Helical" evidence="7">
    <location>
        <begin position="14"/>
        <end position="33"/>
    </location>
</feature>
<feature type="transmembrane region" description="Helical" evidence="7">
    <location>
        <begin position="356"/>
        <end position="375"/>
    </location>
</feature>
<evidence type="ECO:0000259" key="8">
    <source>
        <dbReference type="Pfam" id="PF02687"/>
    </source>
</evidence>
<organism evidence="9 10">
    <name type="scientific">Roseimaritima ulvae</name>
    <dbReference type="NCBI Taxonomy" id="980254"/>
    <lineage>
        <taxon>Bacteria</taxon>
        <taxon>Pseudomonadati</taxon>
        <taxon>Planctomycetota</taxon>
        <taxon>Planctomycetia</taxon>
        <taxon>Pirellulales</taxon>
        <taxon>Pirellulaceae</taxon>
        <taxon>Roseimaritima</taxon>
    </lineage>
</organism>
<evidence type="ECO:0000256" key="4">
    <source>
        <dbReference type="ARBA" id="ARBA00022692"/>
    </source>
</evidence>
<dbReference type="PANTHER" id="PTHR43738:SF1">
    <property type="entry name" value="HEMIN TRANSPORT SYSTEM PERMEASE PROTEIN HRTB-RELATED"/>
    <property type="match status" value="1"/>
</dbReference>